<dbReference type="Proteomes" id="UP000007797">
    <property type="component" value="Unassembled WGS sequence"/>
</dbReference>
<dbReference type="AlphaFoldDB" id="F4Q4F5"/>
<proteinExistence type="predicted"/>
<dbReference type="EMBL" id="GL883021">
    <property type="protein sequence ID" value="EGG17804.1"/>
    <property type="molecule type" value="Genomic_DNA"/>
</dbReference>
<protein>
    <submittedName>
        <fullName evidence="1">Uncharacterized protein</fullName>
    </submittedName>
</protein>
<evidence type="ECO:0000313" key="2">
    <source>
        <dbReference type="Proteomes" id="UP000007797"/>
    </source>
</evidence>
<dbReference type="RefSeq" id="XP_004356288.1">
    <property type="nucleotide sequence ID" value="XM_004356235.1"/>
</dbReference>
<dbReference type="GeneID" id="14869709"/>
<organism evidence="1 2">
    <name type="scientific">Cavenderia fasciculata</name>
    <name type="common">Slime mold</name>
    <name type="synonym">Dictyostelium fasciculatum</name>
    <dbReference type="NCBI Taxonomy" id="261658"/>
    <lineage>
        <taxon>Eukaryota</taxon>
        <taxon>Amoebozoa</taxon>
        <taxon>Evosea</taxon>
        <taxon>Eumycetozoa</taxon>
        <taxon>Dictyostelia</taxon>
        <taxon>Acytosteliales</taxon>
        <taxon>Cavenderiaceae</taxon>
        <taxon>Cavenderia</taxon>
    </lineage>
</organism>
<reference evidence="2" key="1">
    <citation type="journal article" date="2011" name="Genome Res.">
        <title>Phylogeny-wide analysis of social amoeba genomes highlights ancient origins for complex intercellular communication.</title>
        <authorList>
            <person name="Heidel A.J."/>
            <person name="Lawal H.M."/>
            <person name="Felder M."/>
            <person name="Schilde C."/>
            <person name="Helps N.R."/>
            <person name="Tunggal B."/>
            <person name="Rivero F."/>
            <person name="John U."/>
            <person name="Schleicher M."/>
            <person name="Eichinger L."/>
            <person name="Platzer M."/>
            <person name="Noegel A.A."/>
            <person name="Schaap P."/>
            <person name="Gloeckner G."/>
        </authorList>
    </citation>
    <scope>NUCLEOTIDE SEQUENCE [LARGE SCALE GENOMIC DNA]</scope>
    <source>
        <strain evidence="2">SH3</strain>
    </source>
</reference>
<dbReference type="KEGG" id="dfa:DFA_08804"/>
<gene>
    <name evidence="1" type="ORF">DFA_08804</name>
</gene>
<keyword evidence="2" id="KW-1185">Reference proteome</keyword>
<name>F4Q4F5_CACFS</name>
<sequence>MSKFAIPNPQDVMTTAKQSLSLYNDITNQIKNDNKKLVFIVNHTAFPMQVGFVSGDDVGAPIHVGPGQQTHITFAPHLLGRTLFWAVITSKWRKIHIDVYGGGAPSRSNLIQLYDHHINLNYSHYKNWDDPNINKRMD</sequence>
<accession>F4Q4F5</accession>
<evidence type="ECO:0000313" key="1">
    <source>
        <dbReference type="EMBL" id="EGG17804.1"/>
    </source>
</evidence>